<reference evidence="2" key="2">
    <citation type="submission" date="2025-08" db="UniProtKB">
        <authorList>
            <consortium name="RefSeq"/>
        </authorList>
    </citation>
    <scope>IDENTIFICATION</scope>
    <source>
        <tissue evidence="2">Leaf</tissue>
    </source>
</reference>
<keyword evidence="1" id="KW-1185">Reference proteome</keyword>
<reference evidence="1" key="1">
    <citation type="journal article" date="2014" name="Nat. Commun.">
        <title>The tobacco genome sequence and its comparison with those of tomato and potato.</title>
        <authorList>
            <person name="Sierro N."/>
            <person name="Battey J.N."/>
            <person name="Ouadi S."/>
            <person name="Bakaher N."/>
            <person name="Bovet L."/>
            <person name="Willig A."/>
            <person name="Goepfert S."/>
            <person name="Peitsch M.C."/>
            <person name="Ivanov N.V."/>
        </authorList>
    </citation>
    <scope>NUCLEOTIDE SEQUENCE [LARGE SCALE GENOMIC DNA]</scope>
</reference>
<sequence>MRLMNFDKSWSLLYKKVFAKDNFPPEFEQLGKLIALKCRGLPLAIVVIAGLLSKIGKTLNEWKSIAENVSSVVSVDLDVHCIRVLALSYHHLPHHLKACFLYFAIFPEDKLIFVNEVMELWVVEGFLKIEETKNIEEVAEECLKDLIDRSLIFIHHLSFDGNIQCCGMHDVTQTRELCLREARNLKFVNVINGKNDQNPCAQSMHFSSKSRGRISIKDVNTEDIARCHCNEARSIFVFYRYLKPDLLRFKLVRVLDLASLTCLTFPSWILDLIHLKYLTFPSWIQAWIPSSVDIPPSISSLRYLQTFILKLGNPEASHHFILPSEILTRPQLRHLCFDWNYIYYVEPTEKSLVLKNLRCLSGWNPFYCTSSVFRLMPNLKKLHICGVHQDYRCRSNDTVFQDLCYLDQLQELKFQIKTVYKKEEIAHRVGHPSRGILKRFPPLLLSPSSIRCFSTKP</sequence>
<proteinExistence type="predicted"/>
<organism evidence="1 2">
    <name type="scientific">Nicotiana tabacum</name>
    <name type="common">Common tobacco</name>
    <dbReference type="NCBI Taxonomy" id="4097"/>
    <lineage>
        <taxon>Eukaryota</taxon>
        <taxon>Viridiplantae</taxon>
        <taxon>Streptophyta</taxon>
        <taxon>Embryophyta</taxon>
        <taxon>Tracheophyta</taxon>
        <taxon>Spermatophyta</taxon>
        <taxon>Magnoliopsida</taxon>
        <taxon>eudicotyledons</taxon>
        <taxon>Gunneridae</taxon>
        <taxon>Pentapetalae</taxon>
        <taxon>asterids</taxon>
        <taxon>lamiids</taxon>
        <taxon>Solanales</taxon>
        <taxon>Solanaceae</taxon>
        <taxon>Nicotianoideae</taxon>
        <taxon>Nicotianeae</taxon>
        <taxon>Nicotiana</taxon>
    </lineage>
</organism>
<evidence type="ECO:0000313" key="1">
    <source>
        <dbReference type="Proteomes" id="UP000790787"/>
    </source>
</evidence>
<accession>A0AC58TN70</accession>
<dbReference type="RefSeq" id="XP_075098640.1">
    <property type="nucleotide sequence ID" value="XM_075242539.1"/>
</dbReference>
<name>A0AC58TN70_TOBAC</name>
<evidence type="ECO:0000313" key="2">
    <source>
        <dbReference type="RefSeq" id="XP_075098640.1"/>
    </source>
</evidence>
<gene>
    <name evidence="2" type="primary">LOC107809884</name>
</gene>
<protein>
    <submittedName>
        <fullName evidence="2">Disease resistance RPP13-like protein 3</fullName>
    </submittedName>
</protein>
<dbReference type="Proteomes" id="UP000790787">
    <property type="component" value="Chromosome 21"/>
</dbReference>